<gene>
    <name evidence="1" type="ORF">AMTR_s00076p00046240</name>
</gene>
<accession>W1PAD8</accession>
<reference evidence="2" key="1">
    <citation type="journal article" date="2013" name="Science">
        <title>The Amborella genome and the evolution of flowering plants.</title>
        <authorList>
            <consortium name="Amborella Genome Project"/>
        </authorList>
    </citation>
    <scope>NUCLEOTIDE SEQUENCE [LARGE SCALE GENOMIC DNA]</scope>
</reference>
<organism evidence="1 2">
    <name type="scientific">Amborella trichopoda</name>
    <dbReference type="NCBI Taxonomy" id="13333"/>
    <lineage>
        <taxon>Eukaryota</taxon>
        <taxon>Viridiplantae</taxon>
        <taxon>Streptophyta</taxon>
        <taxon>Embryophyta</taxon>
        <taxon>Tracheophyta</taxon>
        <taxon>Spermatophyta</taxon>
        <taxon>Magnoliopsida</taxon>
        <taxon>Amborellales</taxon>
        <taxon>Amborellaceae</taxon>
        <taxon>Amborella</taxon>
    </lineage>
</organism>
<proteinExistence type="predicted"/>
<dbReference type="HOGENOM" id="CLU_2674400_0_0_1"/>
<dbReference type="Gramene" id="ERN04644">
    <property type="protein sequence ID" value="ERN04644"/>
    <property type="gene ID" value="AMTR_s00076p00046240"/>
</dbReference>
<keyword evidence="2" id="KW-1185">Reference proteome</keyword>
<evidence type="ECO:0000313" key="2">
    <source>
        <dbReference type="Proteomes" id="UP000017836"/>
    </source>
</evidence>
<dbReference type="AlphaFoldDB" id="W1PAD8"/>
<name>W1PAD8_AMBTC</name>
<evidence type="ECO:0000313" key="1">
    <source>
        <dbReference type="EMBL" id="ERN04644.1"/>
    </source>
</evidence>
<protein>
    <submittedName>
        <fullName evidence="1">Uncharacterized protein</fullName>
    </submittedName>
</protein>
<dbReference type="Proteomes" id="UP000017836">
    <property type="component" value="Unassembled WGS sequence"/>
</dbReference>
<sequence length="75" mass="8647">MDPGWDWVPQSHGIVVCCLDERSDDVTDLPPPYLGRLGVRLGTSWWSTRCSTPPPPYLGHNTSRYLRTVQEKRHR</sequence>
<dbReference type="EMBL" id="KI394182">
    <property type="protein sequence ID" value="ERN04644.1"/>
    <property type="molecule type" value="Genomic_DNA"/>
</dbReference>